<dbReference type="RefSeq" id="WP_074605590.1">
    <property type="nucleotide sequence ID" value="NZ_FNGY01000002.1"/>
</dbReference>
<dbReference type="Proteomes" id="UP000183200">
    <property type="component" value="Unassembled WGS sequence"/>
</dbReference>
<dbReference type="Gene3D" id="1.25.40.390">
    <property type="match status" value="1"/>
</dbReference>
<accession>A0A1G9PV84</accession>
<dbReference type="SUPFAM" id="SSF48452">
    <property type="entry name" value="TPR-like"/>
    <property type="match status" value="1"/>
</dbReference>
<dbReference type="PROSITE" id="PS51257">
    <property type="entry name" value="PROKAR_LIPOPROTEIN"/>
    <property type="match status" value="1"/>
</dbReference>
<dbReference type="InterPro" id="IPR011990">
    <property type="entry name" value="TPR-like_helical_dom_sf"/>
</dbReference>
<name>A0A1G9PV84_9SPHI</name>
<protein>
    <submittedName>
        <fullName evidence="1">Starch-binding associating with outer membrane</fullName>
    </submittedName>
</protein>
<keyword evidence="2" id="KW-1185">Reference proteome</keyword>
<dbReference type="Pfam" id="PF12771">
    <property type="entry name" value="SusD-like_2"/>
    <property type="match status" value="1"/>
</dbReference>
<dbReference type="InterPro" id="IPR041662">
    <property type="entry name" value="SusD-like_2"/>
</dbReference>
<gene>
    <name evidence="1" type="ORF">SAMN05421820_102776</name>
</gene>
<dbReference type="EMBL" id="FNGY01000002">
    <property type="protein sequence ID" value="SDM02664.1"/>
    <property type="molecule type" value="Genomic_DNA"/>
</dbReference>
<reference evidence="2" key="1">
    <citation type="submission" date="2016-10" db="EMBL/GenBank/DDBJ databases">
        <authorList>
            <person name="Varghese N."/>
            <person name="Submissions S."/>
        </authorList>
    </citation>
    <scope>NUCLEOTIDE SEQUENCE [LARGE SCALE GENOMIC DNA]</scope>
    <source>
        <strain evidence="2">DSM 19110</strain>
    </source>
</reference>
<evidence type="ECO:0000313" key="2">
    <source>
        <dbReference type="Proteomes" id="UP000183200"/>
    </source>
</evidence>
<dbReference type="AlphaFoldDB" id="A0A1G9PV84"/>
<organism evidence="1 2">
    <name type="scientific">Pedobacter steynii</name>
    <dbReference type="NCBI Taxonomy" id="430522"/>
    <lineage>
        <taxon>Bacteria</taxon>
        <taxon>Pseudomonadati</taxon>
        <taxon>Bacteroidota</taxon>
        <taxon>Sphingobacteriia</taxon>
        <taxon>Sphingobacteriales</taxon>
        <taxon>Sphingobacteriaceae</taxon>
        <taxon>Pedobacter</taxon>
    </lineage>
</organism>
<evidence type="ECO:0000313" key="1">
    <source>
        <dbReference type="EMBL" id="SDM02664.1"/>
    </source>
</evidence>
<sequence length="505" mass="55802">MKTSYHLIAMLTIMLLFTGCEKNYLDINENPNSPLTATPESILPGALNTAAVIYSRDYNAFGGWTGGYFAKTGSVNGFDSERTYSYTSNSYQGLWNDTYRNLEDFHYIEKKGTEKGLVYHAAIAKIMKVFWFQQLVDQYGNLPYSKALLGSENLKPEYDKAEAIYTDLNVQLIAAIAIIDAGTANTPPVRSNDDIVFKGVMSKWKQLANTLRLRVLLRQSQVPGLQGALATEFAKLPTTASAYISEDVLSNPGYLKSSGKMNPFWESYYLSATDVATNNSKYVRGTSYIISQYVNAVKDNRLPRLYTKVGGAYVGAVLGETAPLAHTKLSAFAGGLFKTFDMSAVLMLAAESSFLQAEAKARNLISGGNGQAEYIDGIQKSYQYLYKGSTTLTAAQAITDANTYLASNIGNPLIDFAASLNKQETIIYQKYLALNAVTNIEGWNEYRRTGFPKNLPASLESNSTRPDKLPVRLLYPTSELSSNPDNIRAQGIIDQFTSRIFWDIN</sequence>
<proteinExistence type="predicted"/>
<dbReference type="OrthoDB" id="9766256at2"/>